<gene>
    <name evidence="1" type="ORF">C8N46_106252</name>
</gene>
<organism evidence="1 2">
    <name type="scientific">Kordia periserrulae</name>
    <dbReference type="NCBI Taxonomy" id="701523"/>
    <lineage>
        <taxon>Bacteria</taxon>
        <taxon>Pseudomonadati</taxon>
        <taxon>Bacteroidota</taxon>
        <taxon>Flavobacteriia</taxon>
        <taxon>Flavobacteriales</taxon>
        <taxon>Flavobacteriaceae</taxon>
        <taxon>Kordia</taxon>
    </lineage>
</organism>
<proteinExistence type="predicted"/>
<dbReference type="Proteomes" id="UP000244090">
    <property type="component" value="Unassembled WGS sequence"/>
</dbReference>
<evidence type="ECO:0000313" key="2">
    <source>
        <dbReference type="Proteomes" id="UP000244090"/>
    </source>
</evidence>
<comment type="caution">
    <text evidence="1">The sequence shown here is derived from an EMBL/GenBank/DDBJ whole genome shotgun (WGS) entry which is preliminary data.</text>
</comment>
<dbReference type="Pfam" id="PF14284">
    <property type="entry name" value="PcfJ"/>
    <property type="match status" value="1"/>
</dbReference>
<name>A0A2T6BX43_9FLAO</name>
<dbReference type="OrthoDB" id="8866982at2"/>
<dbReference type="AlphaFoldDB" id="A0A2T6BX43"/>
<dbReference type="EMBL" id="QBKT01000006">
    <property type="protein sequence ID" value="PTX60606.1"/>
    <property type="molecule type" value="Genomic_DNA"/>
</dbReference>
<protein>
    <submittedName>
        <fullName evidence="1">PcfJ-like protein</fullName>
    </submittedName>
</protein>
<evidence type="ECO:0000313" key="1">
    <source>
        <dbReference type="EMBL" id="PTX60606.1"/>
    </source>
</evidence>
<keyword evidence="2" id="KW-1185">Reference proteome</keyword>
<reference evidence="1 2" key="1">
    <citation type="submission" date="2018-04" db="EMBL/GenBank/DDBJ databases">
        <title>Genomic Encyclopedia of Archaeal and Bacterial Type Strains, Phase II (KMG-II): from individual species to whole genera.</title>
        <authorList>
            <person name="Goeker M."/>
        </authorList>
    </citation>
    <scope>NUCLEOTIDE SEQUENCE [LARGE SCALE GENOMIC DNA]</scope>
    <source>
        <strain evidence="1 2">DSM 25731</strain>
    </source>
</reference>
<sequence length="435" mass="50649">METQHIHRKHISKSRRLKEKLAAKAKEAALQECLQKHNKAKKVLFPALVEKIYEGKERLEYESGSLAHILANQFGGFHKKKQSRRREAFKEILLHLYKKRCTKLLRNEHYLRVVSLIAWFSTSAVRDIATWKRNSHNADKQLKSIITHCFVTYEVPAFMYEAWFDFNRKHISWFIDLGRGQSVKTLTKVPVRLTKKGAHQFLQAPAEYTIEMALRRAQALAFGNDELLAGRIACTRLSRNGFRHETFWETVIQFLMKQTMLDFNKMEEIIDYLNDCIRNNPDYSIKGRTIASLTRQSDAWHIEQAIHNANKVEKFTWKPTLDTSFFMAKKNGSDVKKYRLFELCSSEELIREGRKMNHCVASYARSCCVKVAAIFTLRCVSFSKGLETLATIEVDIKSQTIVQAKARFNQPISPIAQKIMTDWAMEHELKIGKWL</sequence>
<dbReference type="RefSeq" id="WP_108115535.1">
    <property type="nucleotide sequence ID" value="NZ_QBKT01000006.1"/>
</dbReference>
<dbReference type="InterPro" id="IPR025586">
    <property type="entry name" value="PcfJ"/>
</dbReference>
<accession>A0A2T6BX43</accession>